<protein>
    <submittedName>
        <fullName evidence="2">Flagellar hook-associated protein 3</fullName>
    </submittedName>
</protein>
<keyword evidence="2" id="KW-0969">Cilium</keyword>
<evidence type="ECO:0000259" key="1">
    <source>
        <dbReference type="Pfam" id="PF00669"/>
    </source>
</evidence>
<organism evidence="2 3">
    <name type="scientific">Cellulomonas triticagri</name>
    <dbReference type="NCBI Taxonomy" id="2483352"/>
    <lineage>
        <taxon>Bacteria</taxon>
        <taxon>Bacillati</taxon>
        <taxon>Actinomycetota</taxon>
        <taxon>Actinomycetes</taxon>
        <taxon>Micrococcales</taxon>
        <taxon>Cellulomonadaceae</taxon>
        <taxon>Cellulomonas</taxon>
    </lineage>
</organism>
<feature type="domain" description="Flagellin N-terminal" evidence="1">
    <location>
        <begin position="9"/>
        <end position="142"/>
    </location>
</feature>
<dbReference type="PANTHER" id="PTHR42792">
    <property type="entry name" value="FLAGELLIN"/>
    <property type="match status" value="1"/>
</dbReference>
<comment type="caution">
    <text evidence="2">The sequence shown here is derived from an EMBL/GenBank/DDBJ whole genome shotgun (WGS) entry which is preliminary data.</text>
</comment>
<dbReference type="EMBL" id="RFFI01000095">
    <property type="protein sequence ID" value="RMI06766.1"/>
    <property type="molecule type" value="Genomic_DNA"/>
</dbReference>
<reference evidence="2 3" key="1">
    <citation type="submission" date="2018-10" db="EMBL/GenBank/DDBJ databases">
        <title>Isolation, diversity and antifungal activity of actinobacteria from wheat.</title>
        <authorList>
            <person name="Han C."/>
        </authorList>
    </citation>
    <scope>NUCLEOTIDE SEQUENCE [LARGE SCALE GENOMIC DNA]</scope>
    <source>
        <strain evidence="2 3">NEAU-YY56</strain>
    </source>
</reference>
<keyword evidence="2" id="KW-0966">Cell projection</keyword>
<evidence type="ECO:0000313" key="2">
    <source>
        <dbReference type="EMBL" id="RMI06766.1"/>
    </source>
</evidence>
<dbReference type="RefSeq" id="WP_122150421.1">
    <property type="nucleotide sequence ID" value="NZ_RFFI01000095.1"/>
</dbReference>
<dbReference type="GO" id="GO:0071973">
    <property type="term" value="P:bacterial-type flagellum-dependent cell motility"/>
    <property type="evidence" value="ECO:0007669"/>
    <property type="project" value="InterPro"/>
</dbReference>
<dbReference type="PANTHER" id="PTHR42792:SF1">
    <property type="entry name" value="FLAGELLAR HOOK-ASSOCIATED PROTEIN 3"/>
    <property type="match status" value="1"/>
</dbReference>
<keyword evidence="2" id="KW-0282">Flagellum</keyword>
<dbReference type="NCBIfam" id="TIGR02550">
    <property type="entry name" value="flagell_flgL"/>
    <property type="match status" value="1"/>
</dbReference>
<dbReference type="AlphaFoldDB" id="A0A3M2J3X4"/>
<dbReference type="InterPro" id="IPR013384">
    <property type="entry name" value="Flagell_FlgL"/>
</dbReference>
<dbReference type="Pfam" id="PF00669">
    <property type="entry name" value="Flagellin_N"/>
    <property type="match status" value="1"/>
</dbReference>
<keyword evidence="3" id="KW-1185">Reference proteome</keyword>
<dbReference type="InterPro" id="IPR001029">
    <property type="entry name" value="Flagellin_N"/>
</dbReference>
<dbReference type="GO" id="GO:0005198">
    <property type="term" value="F:structural molecule activity"/>
    <property type="evidence" value="ECO:0007669"/>
    <property type="project" value="InterPro"/>
</dbReference>
<dbReference type="Gene3D" id="1.20.1330.10">
    <property type="entry name" value="f41 fragment of flagellin, N-terminal domain"/>
    <property type="match status" value="1"/>
</dbReference>
<proteinExistence type="predicted"/>
<dbReference type="InterPro" id="IPR001492">
    <property type="entry name" value="Flagellin"/>
</dbReference>
<dbReference type="OrthoDB" id="9758307at2"/>
<dbReference type="Proteomes" id="UP000269289">
    <property type="component" value="Unassembled WGS sequence"/>
</dbReference>
<gene>
    <name evidence="2" type="primary">flgL</name>
    <name evidence="2" type="ORF">EBM89_15300</name>
</gene>
<name>A0A3M2J3X4_9CELL</name>
<accession>A0A3M2J3X4</accession>
<dbReference type="SUPFAM" id="SSF64518">
    <property type="entry name" value="Phase 1 flagellin"/>
    <property type="match status" value="1"/>
</dbReference>
<evidence type="ECO:0000313" key="3">
    <source>
        <dbReference type="Proteomes" id="UP000269289"/>
    </source>
</evidence>
<sequence length="300" mass="31470">MTTIGRVTHFTVRNSTLENLQNNLGKMSTLQSQMSSGVKINRPSDDPSGTADVLRLNNEQRQLAQYSRNAADGEAWLVTIDAALQTSSEALRKARDLTVQGGNGAMGATSKIALAEEIEGIRDALLAQANTTYLGRPVFAGTTGGPAFGGADDAAGAYSFKGIAGATVERTVASATTVRVDATGSAVYGEGEDSVFALLDEISATLRAGGDPSARLDDIDQHMDRILTELSANGARQNQVDSAQNLIADNTITSKTRLGAIQDVDLAQVILDLQSQEVAYQGALGAAAKVLQPTLLDFLR</sequence>
<dbReference type="GO" id="GO:0009424">
    <property type="term" value="C:bacterial-type flagellum hook"/>
    <property type="evidence" value="ECO:0007669"/>
    <property type="project" value="InterPro"/>
</dbReference>